<feature type="compositionally biased region" description="Low complexity" evidence="1">
    <location>
        <begin position="1"/>
        <end position="13"/>
    </location>
</feature>
<evidence type="ECO:0000256" key="2">
    <source>
        <dbReference type="SAM" id="Phobius"/>
    </source>
</evidence>
<feature type="region of interest" description="Disordered" evidence="1">
    <location>
        <begin position="1"/>
        <end position="118"/>
    </location>
</feature>
<keyword evidence="2" id="KW-0472">Membrane</keyword>
<proteinExistence type="predicted"/>
<keyword evidence="2" id="KW-1133">Transmembrane helix</keyword>
<feature type="compositionally biased region" description="Basic and acidic residues" evidence="1">
    <location>
        <begin position="60"/>
        <end position="100"/>
    </location>
</feature>
<dbReference type="Proteomes" id="UP000053958">
    <property type="component" value="Unassembled WGS sequence"/>
</dbReference>
<dbReference type="RefSeq" id="XP_013331870.1">
    <property type="nucleotide sequence ID" value="XM_013476416.1"/>
</dbReference>
<feature type="transmembrane region" description="Helical" evidence="2">
    <location>
        <begin position="239"/>
        <end position="260"/>
    </location>
</feature>
<evidence type="ECO:0000256" key="1">
    <source>
        <dbReference type="SAM" id="MobiDB-lite"/>
    </source>
</evidence>
<gene>
    <name evidence="3" type="ORF">T310_0710</name>
</gene>
<name>A0A0F4Z5W7_RASE3</name>
<keyword evidence="2" id="KW-0812">Transmembrane</keyword>
<organism evidence="3 4">
    <name type="scientific">Rasamsonia emersonii (strain ATCC 16479 / CBS 393.64 / IMI 116815)</name>
    <dbReference type="NCBI Taxonomy" id="1408163"/>
    <lineage>
        <taxon>Eukaryota</taxon>
        <taxon>Fungi</taxon>
        <taxon>Dikarya</taxon>
        <taxon>Ascomycota</taxon>
        <taxon>Pezizomycotina</taxon>
        <taxon>Eurotiomycetes</taxon>
        <taxon>Eurotiomycetidae</taxon>
        <taxon>Eurotiales</taxon>
        <taxon>Trichocomaceae</taxon>
        <taxon>Rasamsonia</taxon>
    </lineage>
</organism>
<keyword evidence="4" id="KW-1185">Reference proteome</keyword>
<accession>A0A0F4Z5W7</accession>
<protein>
    <submittedName>
        <fullName evidence="3">Uncharacterized protein</fullName>
    </submittedName>
</protein>
<sequence>MLRLQESLSESRSTPVRGRPDRISIDALLNPAESEETGSQQPRTPDHQYHHGYQNGQFSPREDFRYRPEQSTPSREETSLIRQSGFDHGDSGQYRYERFDSVSSTSTNPTESRRPPRPKYDEEEMYFIWYHRVDLEKEWKEVQECYSRQFPGRQRRGIQGIQCKFYRFIKEKRCPTVREQRRLRDGEFMARGRSRSKSLPRYGVVEWCGAWYPWMKPEHVAHLHRSQRQPLMNYRFDRLVYIIVVVAVILFIITSAFPIAPIPPLIESALPLNH</sequence>
<dbReference type="EMBL" id="LASV01000029">
    <property type="protein sequence ID" value="KKA25258.1"/>
    <property type="molecule type" value="Genomic_DNA"/>
</dbReference>
<dbReference type="GeneID" id="25312764"/>
<comment type="caution">
    <text evidence="3">The sequence shown here is derived from an EMBL/GenBank/DDBJ whole genome shotgun (WGS) entry which is preliminary data.</text>
</comment>
<evidence type="ECO:0000313" key="3">
    <source>
        <dbReference type="EMBL" id="KKA25258.1"/>
    </source>
</evidence>
<dbReference type="AlphaFoldDB" id="A0A0F4Z5W7"/>
<dbReference type="OrthoDB" id="3921745at2759"/>
<feature type="compositionally biased region" description="Polar residues" evidence="1">
    <location>
        <begin position="101"/>
        <end position="110"/>
    </location>
</feature>
<evidence type="ECO:0000313" key="4">
    <source>
        <dbReference type="Proteomes" id="UP000053958"/>
    </source>
</evidence>
<reference evidence="3 4" key="1">
    <citation type="submission" date="2015-04" db="EMBL/GenBank/DDBJ databases">
        <authorList>
            <person name="Heijne W.H."/>
            <person name="Fedorova N.D."/>
            <person name="Nierman W.C."/>
            <person name="Vollebregt A.W."/>
            <person name="Zhao Z."/>
            <person name="Wu L."/>
            <person name="Kumar M."/>
            <person name="Stam H."/>
            <person name="van den Berg M.A."/>
            <person name="Pel H.J."/>
        </authorList>
    </citation>
    <scope>NUCLEOTIDE SEQUENCE [LARGE SCALE GENOMIC DNA]</scope>
    <source>
        <strain evidence="3 4">CBS 393.64</strain>
    </source>
</reference>